<evidence type="ECO:0000313" key="1">
    <source>
        <dbReference type="EMBL" id="KAL3776190.1"/>
    </source>
</evidence>
<sequence>MTENRYVGIGKLVSSDAFDVEAYAVNSGGSSITYEKCSPFRKNVSGGSVFLVERANAVFFFFAAGGLVCPNDKVS</sequence>
<name>A0ABD3NR48_9STRA</name>
<dbReference type="AlphaFoldDB" id="A0ABD3NR48"/>
<evidence type="ECO:0000313" key="2">
    <source>
        <dbReference type="Proteomes" id="UP001530315"/>
    </source>
</evidence>
<dbReference type="Proteomes" id="UP001530315">
    <property type="component" value="Unassembled WGS sequence"/>
</dbReference>
<accession>A0ABD3NR48</accession>
<dbReference type="EMBL" id="JALLAZ020001366">
    <property type="protein sequence ID" value="KAL3776190.1"/>
    <property type="molecule type" value="Genomic_DNA"/>
</dbReference>
<comment type="caution">
    <text evidence="1">The sequence shown here is derived from an EMBL/GenBank/DDBJ whole genome shotgun (WGS) entry which is preliminary data.</text>
</comment>
<proteinExistence type="predicted"/>
<keyword evidence="2" id="KW-1185">Reference proteome</keyword>
<protein>
    <submittedName>
        <fullName evidence="1">Uncharacterized protein</fullName>
    </submittedName>
</protein>
<reference evidence="1 2" key="1">
    <citation type="submission" date="2024-10" db="EMBL/GenBank/DDBJ databases">
        <title>Updated reference genomes for cyclostephanoid diatoms.</title>
        <authorList>
            <person name="Roberts W.R."/>
            <person name="Alverson A.J."/>
        </authorList>
    </citation>
    <scope>NUCLEOTIDE SEQUENCE [LARGE SCALE GENOMIC DNA]</scope>
    <source>
        <strain evidence="1 2">AJA276-08</strain>
    </source>
</reference>
<gene>
    <name evidence="1" type="ORF">ACHAW5_008553</name>
</gene>
<organism evidence="1 2">
    <name type="scientific">Stephanodiscus triporus</name>
    <dbReference type="NCBI Taxonomy" id="2934178"/>
    <lineage>
        <taxon>Eukaryota</taxon>
        <taxon>Sar</taxon>
        <taxon>Stramenopiles</taxon>
        <taxon>Ochrophyta</taxon>
        <taxon>Bacillariophyta</taxon>
        <taxon>Coscinodiscophyceae</taxon>
        <taxon>Thalassiosirophycidae</taxon>
        <taxon>Stephanodiscales</taxon>
        <taxon>Stephanodiscaceae</taxon>
        <taxon>Stephanodiscus</taxon>
    </lineage>
</organism>